<dbReference type="InterPro" id="IPR050817">
    <property type="entry name" value="DjlA_DnaK_co-chaperone"/>
</dbReference>
<reference evidence="3 4" key="1">
    <citation type="journal article" date="2012" name="Proc. Natl. Acad. Sci. U.S.A.">
        <title>Antigenic diversity is generated by distinct evolutionary mechanisms in African trypanosome species.</title>
        <authorList>
            <person name="Jackson A.P."/>
            <person name="Berry A."/>
            <person name="Aslett M."/>
            <person name="Allison H.C."/>
            <person name="Burton P."/>
            <person name="Vavrova-Anderson J."/>
            <person name="Brown R."/>
            <person name="Browne H."/>
            <person name="Corton N."/>
            <person name="Hauser H."/>
            <person name="Gamble J."/>
            <person name="Gilderthorp R."/>
            <person name="Marcello L."/>
            <person name="McQuillan J."/>
            <person name="Otto T.D."/>
            <person name="Quail M.A."/>
            <person name="Sanders M.J."/>
            <person name="van Tonder A."/>
            <person name="Ginger M.L."/>
            <person name="Field M.C."/>
            <person name="Barry J.D."/>
            <person name="Hertz-Fowler C."/>
            <person name="Berriman M."/>
        </authorList>
    </citation>
    <scope>NUCLEOTIDE SEQUENCE</scope>
    <source>
        <strain evidence="3 4">Y486</strain>
    </source>
</reference>
<dbReference type="SMART" id="SM00271">
    <property type="entry name" value="DnaJ"/>
    <property type="match status" value="1"/>
</dbReference>
<dbReference type="Pfam" id="PF00226">
    <property type="entry name" value="DnaJ"/>
    <property type="match status" value="1"/>
</dbReference>
<evidence type="ECO:0000256" key="1">
    <source>
        <dbReference type="SAM" id="Phobius"/>
    </source>
</evidence>
<evidence type="ECO:0000313" key="3">
    <source>
        <dbReference type="EMBL" id="CCD21562.1"/>
    </source>
</evidence>
<dbReference type="AlphaFoldDB" id="F9WVF4"/>
<dbReference type="InterPro" id="IPR001623">
    <property type="entry name" value="DnaJ_domain"/>
</dbReference>
<dbReference type="PANTHER" id="PTHR24074">
    <property type="entry name" value="CO-CHAPERONE PROTEIN DJLA"/>
    <property type="match status" value="1"/>
</dbReference>
<dbReference type="CDD" id="cd06257">
    <property type="entry name" value="DnaJ"/>
    <property type="match status" value="1"/>
</dbReference>
<dbReference type="Proteomes" id="UP000009027">
    <property type="component" value="Unassembled WGS sequence"/>
</dbReference>
<dbReference type="Gene3D" id="1.10.287.110">
    <property type="entry name" value="DnaJ domain"/>
    <property type="match status" value="1"/>
</dbReference>
<gene>
    <name evidence="3" type="ORF">TvY486_0044790</name>
</gene>
<dbReference type="PROSITE" id="PS50076">
    <property type="entry name" value="DNAJ_2"/>
    <property type="match status" value="1"/>
</dbReference>
<accession>F9WVF4</accession>
<evidence type="ECO:0000313" key="4">
    <source>
        <dbReference type="Proteomes" id="UP000009027"/>
    </source>
</evidence>
<feature type="domain" description="J" evidence="2">
    <location>
        <begin position="18"/>
        <end position="96"/>
    </location>
</feature>
<evidence type="ECO:0000259" key="2">
    <source>
        <dbReference type="PROSITE" id="PS50076"/>
    </source>
</evidence>
<dbReference type="PRINTS" id="PR00625">
    <property type="entry name" value="JDOMAIN"/>
</dbReference>
<keyword evidence="1" id="KW-1133">Transmembrane helix</keyword>
<keyword evidence="1" id="KW-0812">Transmembrane</keyword>
<protein>
    <submittedName>
        <fullName evidence="3">Chaperone protein DNAj, putative</fullName>
    </submittedName>
</protein>
<dbReference type="OMA" id="RFFMIGC"/>
<dbReference type="EMBL" id="CAEX01007930">
    <property type="protein sequence ID" value="CCD21562.1"/>
    <property type="molecule type" value="Genomic_DNA"/>
</dbReference>
<keyword evidence="1" id="KW-0472">Membrane</keyword>
<sequence length="186" mass="20996">MIRLTRRVLAADGKGPFNPYSILGLHQGASKEDIKRAYRRLALKYHPDGGAEGCKRRFQAINEAYNALKDGEWKPQEGESREQTPRAETYVYEEPGSTTENYVHGRTQTLLRLCVVWSAAFVMVRSFLLWVFPISRTPPTVEWVSQAPNVNSGPVSVSVHADDNVSAQAHTQPFMVQQPFYVNTRS</sequence>
<name>F9WVF4_TRYVY</name>
<dbReference type="InterPro" id="IPR036869">
    <property type="entry name" value="J_dom_sf"/>
</dbReference>
<feature type="transmembrane region" description="Helical" evidence="1">
    <location>
        <begin position="110"/>
        <end position="132"/>
    </location>
</feature>
<dbReference type="SUPFAM" id="SSF46565">
    <property type="entry name" value="Chaperone J-domain"/>
    <property type="match status" value="1"/>
</dbReference>
<dbReference type="VEuPathDB" id="TriTrypDB:TvY486_0044790"/>
<proteinExistence type="predicted"/>
<organism evidence="3 4">
    <name type="scientific">Trypanosoma vivax (strain Y486)</name>
    <dbReference type="NCBI Taxonomy" id="1055687"/>
    <lineage>
        <taxon>Eukaryota</taxon>
        <taxon>Discoba</taxon>
        <taxon>Euglenozoa</taxon>
        <taxon>Kinetoplastea</taxon>
        <taxon>Metakinetoplastina</taxon>
        <taxon>Trypanosomatida</taxon>
        <taxon>Trypanosomatidae</taxon>
        <taxon>Trypanosoma</taxon>
        <taxon>Duttonella</taxon>
    </lineage>
</organism>
<keyword evidence="4" id="KW-1185">Reference proteome</keyword>